<dbReference type="STRING" id="136857.CTEST_07515"/>
<dbReference type="GO" id="GO:0042597">
    <property type="term" value="C:periplasmic space"/>
    <property type="evidence" value="ECO:0007669"/>
    <property type="project" value="InterPro"/>
</dbReference>
<keyword evidence="9" id="KW-1185">Reference proteome</keyword>
<keyword evidence="5" id="KW-1133">Transmembrane helix</keyword>
<dbReference type="InterPro" id="IPR032694">
    <property type="entry name" value="CopC/D"/>
</dbReference>
<proteinExistence type="predicted"/>
<evidence type="ECO:0000256" key="3">
    <source>
        <dbReference type="ARBA" id="ARBA00022729"/>
    </source>
</evidence>
<reference evidence="9" key="2">
    <citation type="submission" date="2015-05" db="EMBL/GenBank/DDBJ databases">
        <title>Complete genome sequence of Corynebacterium testudinoris DSM 44614, recovered from necrotic lesions in the mouth of a tortoise.</title>
        <authorList>
            <person name="Ruckert C."/>
            <person name="Albersmeier A."/>
            <person name="Winkler A."/>
            <person name="Tauch A."/>
        </authorList>
    </citation>
    <scope>NUCLEOTIDE SEQUENCE [LARGE SCALE GENOMIC DNA]</scope>
    <source>
        <strain evidence="9">DSM 44614</strain>
    </source>
</reference>
<dbReference type="GO" id="GO:0046688">
    <property type="term" value="P:response to copper ion"/>
    <property type="evidence" value="ECO:0007669"/>
    <property type="project" value="InterPro"/>
</dbReference>
<evidence type="ECO:0000313" key="8">
    <source>
        <dbReference type="EMBL" id="AKK08940.1"/>
    </source>
</evidence>
<feature type="signal peptide" evidence="6">
    <location>
        <begin position="1"/>
        <end position="30"/>
    </location>
</feature>
<feature type="transmembrane region" description="Helical" evidence="5">
    <location>
        <begin position="154"/>
        <end position="176"/>
    </location>
</feature>
<protein>
    <submittedName>
        <fullName evidence="8">Copper resistance protein CopC-like protein</fullName>
    </submittedName>
</protein>
<keyword evidence="5" id="KW-0472">Membrane</keyword>
<dbReference type="GO" id="GO:0006825">
    <property type="term" value="P:copper ion transport"/>
    <property type="evidence" value="ECO:0007669"/>
    <property type="project" value="InterPro"/>
</dbReference>
<keyword evidence="4" id="KW-0186">Copper</keyword>
<name>A0A0G3H854_9CORY</name>
<gene>
    <name evidence="8" type="ORF">CTEST_07515</name>
</gene>
<dbReference type="PATRIC" id="fig|136857.5.peg.1499"/>
<dbReference type="Gene3D" id="2.60.40.1220">
    <property type="match status" value="1"/>
</dbReference>
<dbReference type="InterPro" id="IPR014756">
    <property type="entry name" value="Ig_E-set"/>
</dbReference>
<feature type="domain" description="CopC" evidence="7">
    <location>
        <begin position="31"/>
        <end position="127"/>
    </location>
</feature>
<dbReference type="RefSeq" id="WP_236686057.1">
    <property type="nucleotide sequence ID" value="NZ_CP011545.1"/>
</dbReference>
<evidence type="ECO:0000313" key="9">
    <source>
        <dbReference type="Proteomes" id="UP000035540"/>
    </source>
</evidence>
<dbReference type="SUPFAM" id="SSF81296">
    <property type="entry name" value="E set domains"/>
    <property type="match status" value="1"/>
</dbReference>
<evidence type="ECO:0000256" key="6">
    <source>
        <dbReference type="SAM" id="SignalP"/>
    </source>
</evidence>
<dbReference type="KEGG" id="cted:CTEST_07515"/>
<comment type="subcellular location">
    <subcellularLocation>
        <location evidence="1">Cell envelope</location>
    </subcellularLocation>
</comment>
<dbReference type="AlphaFoldDB" id="A0A0G3H854"/>
<dbReference type="Proteomes" id="UP000035540">
    <property type="component" value="Chromosome"/>
</dbReference>
<feature type="chain" id="PRO_5005184381" evidence="6">
    <location>
        <begin position="31"/>
        <end position="182"/>
    </location>
</feature>
<dbReference type="InterPro" id="IPR014755">
    <property type="entry name" value="Cu-Rt/internalin_Ig-like"/>
</dbReference>
<keyword evidence="5" id="KW-0812">Transmembrane</keyword>
<keyword evidence="3 6" id="KW-0732">Signal</keyword>
<dbReference type="EMBL" id="CP011545">
    <property type="protein sequence ID" value="AKK08940.1"/>
    <property type="molecule type" value="Genomic_DNA"/>
</dbReference>
<evidence type="ECO:0000256" key="2">
    <source>
        <dbReference type="ARBA" id="ARBA00022723"/>
    </source>
</evidence>
<evidence type="ECO:0000256" key="4">
    <source>
        <dbReference type="ARBA" id="ARBA00023008"/>
    </source>
</evidence>
<keyword evidence="2" id="KW-0479">Metal-binding</keyword>
<sequence>MKLSRISVAPSAVAVATAGLLLVGAPAAFAHDSVIGGDPANEAVLEEFPDKVTLEFSGNIKDDFNTFAISDVDSGDILFTGEPTTDGRFASLELPTDLNPGAGDYRIGFQITSSDGHSTRGMTTFSVVEGEAETTAPADVDSEQPADTATEQGMGTWLIAGLGIVALLGVIAMVIFRGRNNT</sequence>
<evidence type="ECO:0000256" key="1">
    <source>
        <dbReference type="ARBA" id="ARBA00004196"/>
    </source>
</evidence>
<dbReference type="GO" id="GO:0005507">
    <property type="term" value="F:copper ion binding"/>
    <property type="evidence" value="ECO:0007669"/>
    <property type="project" value="InterPro"/>
</dbReference>
<dbReference type="Pfam" id="PF04234">
    <property type="entry name" value="CopC"/>
    <property type="match status" value="1"/>
</dbReference>
<dbReference type="GO" id="GO:0005886">
    <property type="term" value="C:plasma membrane"/>
    <property type="evidence" value="ECO:0007669"/>
    <property type="project" value="TreeGrafter"/>
</dbReference>
<accession>A0A0G3H854</accession>
<evidence type="ECO:0000259" key="7">
    <source>
        <dbReference type="Pfam" id="PF04234"/>
    </source>
</evidence>
<organism evidence="8 9">
    <name type="scientific">Corynebacterium testudinoris</name>
    <dbReference type="NCBI Taxonomy" id="136857"/>
    <lineage>
        <taxon>Bacteria</taxon>
        <taxon>Bacillati</taxon>
        <taxon>Actinomycetota</taxon>
        <taxon>Actinomycetes</taxon>
        <taxon>Mycobacteriales</taxon>
        <taxon>Corynebacteriaceae</taxon>
        <taxon>Corynebacterium</taxon>
    </lineage>
</organism>
<evidence type="ECO:0000256" key="5">
    <source>
        <dbReference type="SAM" id="Phobius"/>
    </source>
</evidence>
<dbReference type="InterPro" id="IPR007348">
    <property type="entry name" value="CopC_dom"/>
</dbReference>
<dbReference type="PANTHER" id="PTHR34820:SF4">
    <property type="entry name" value="INNER MEMBRANE PROTEIN YEBZ"/>
    <property type="match status" value="1"/>
</dbReference>
<dbReference type="GO" id="GO:0030313">
    <property type="term" value="C:cell envelope"/>
    <property type="evidence" value="ECO:0007669"/>
    <property type="project" value="UniProtKB-SubCell"/>
</dbReference>
<reference evidence="8 9" key="1">
    <citation type="journal article" date="2015" name="Genome Announc.">
        <title>Complete Genome Sequence of the Type Strain Corynebacterium testudinoris DSM 44614, Recovered from Necrotic Lesions in the Mouth of a Tortoise.</title>
        <authorList>
            <person name="Ruckert C."/>
            <person name="Kriete M."/>
            <person name="Jaenicke S."/>
            <person name="Winkler A."/>
            <person name="Tauch A."/>
        </authorList>
    </citation>
    <scope>NUCLEOTIDE SEQUENCE [LARGE SCALE GENOMIC DNA]</scope>
    <source>
        <strain evidence="8 9">DSM 44614</strain>
    </source>
</reference>
<dbReference type="PANTHER" id="PTHR34820">
    <property type="entry name" value="INNER MEMBRANE PROTEIN YEBZ"/>
    <property type="match status" value="1"/>
</dbReference>